<dbReference type="Proteomes" id="UP001589590">
    <property type="component" value="Unassembled WGS sequence"/>
</dbReference>
<name>A0ABV5GZY9_9FLAO</name>
<evidence type="ECO:0008006" key="4">
    <source>
        <dbReference type="Google" id="ProtNLM"/>
    </source>
</evidence>
<reference evidence="2 3" key="1">
    <citation type="submission" date="2024-09" db="EMBL/GenBank/DDBJ databases">
        <authorList>
            <person name="Sun Q."/>
            <person name="Mori K."/>
        </authorList>
    </citation>
    <scope>NUCLEOTIDE SEQUENCE [LARGE SCALE GENOMIC DNA]</scope>
    <source>
        <strain evidence="2 3">CECT 8300</strain>
    </source>
</reference>
<evidence type="ECO:0000313" key="3">
    <source>
        <dbReference type="Proteomes" id="UP001589590"/>
    </source>
</evidence>
<evidence type="ECO:0000313" key="2">
    <source>
        <dbReference type="EMBL" id="MFB9105207.1"/>
    </source>
</evidence>
<feature type="coiled-coil region" evidence="1">
    <location>
        <begin position="250"/>
        <end position="288"/>
    </location>
</feature>
<organism evidence="2 3">
    <name type="scientific">Algibacter miyuki</name>
    <dbReference type="NCBI Taxonomy" id="1306933"/>
    <lineage>
        <taxon>Bacteria</taxon>
        <taxon>Pseudomonadati</taxon>
        <taxon>Bacteroidota</taxon>
        <taxon>Flavobacteriia</taxon>
        <taxon>Flavobacteriales</taxon>
        <taxon>Flavobacteriaceae</taxon>
        <taxon>Algibacter</taxon>
    </lineage>
</organism>
<dbReference type="EMBL" id="JBHMFA010000006">
    <property type="protein sequence ID" value="MFB9105207.1"/>
    <property type="molecule type" value="Genomic_DNA"/>
</dbReference>
<protein>
    <recommendedName>
        <fullName evidence="4">Adhesin domain-containing protein</fullName>
    </recommendedName>
</protein>
<keyword evidence="3" id="KW-1185">Reference proteome</keyword>
<accession>A0ABV5GZY9</accession>
<proteinExistence type="predicted"/>
<evidence type="ECO:0000256" key="1">
    <source>
        <dbReference type="SAM" id="Coils"/>
    </source>
</evidence>
<dbReference type="RefSeq" id="WP_290274558.1">
    <property type="nucleotide sequence ID" value="NZ_JAUFQP010000016.1"/>
</dbReference>
<gene>
    <name evidence="2" type="ORF">ACFFU1_09865</name>
</gene>
<sequence length="487" mass="54929">MNSIIIKSLAFCLIITGSVFGQQKLTKVEQTIKVDKDVSIDLNTSHCNIIFDTWNKNAIEIEAYIEGEKLSGDALKQALKSWDVDIDATQNEVSITTNKTQSKGNWNDKNNDSNGNLLSIILDELKFELADLPIVIMDGLAGNVPEIPEVPEMPELPELPEGINNMEFDYEAYKRDGEKYLEKYSEKFDSTYGKDFEAKMEAWGEKFGEEWGEKFGKRMEAWAKAFEKQIEEGDFENRIEAWGERFGAQIEAQAKRVEAQSERMEAHRERQEERAILLKNRHKEVEKLLKNNDDSNLKKIIKIKMPNDAKLKLNIKYGEVEFASNVTNLKANLSHSSFTAYSVNGSSTSINASYSPVKVAFWNLGELNLSYVKDAELKDVKQLVLNATSSNIDIGNLSGSAIIDGNIGDLNIENIEDTFNNLNIILQNSNAYIKLPKSNCNVQFKGTYSQFSHPDKTKKEQSSSFSKNASTGKSIIINAKYSKVEME</sequence>
<comment type="caution">
    <text evidence="2">The sequence shown here is derived from an EMBL/GenBank/DDBJ whole genome shotgun (WGS) entry which is preliminary data.</text>
</comment>
<keyword evidence="1" id="KW-0175">Coiled coil</keyword>